<evidence type="ECO:0000256" key="1">
    <source>
        <dbReference type="ARBA" id="ARBA00007257"/>
    </source>
</evidence>
<dbReference type="NCBIfam" id="TIGR01167">
    <property type="entry name" value="LPXTG_anchor"/>
    <property type="match status" value="1"/>
</dbReference>
<feature type="domain" description="Gram-positive pilin subunit D1 N-terminal" evidence="6">
    <location>
        <begin position="34"/>
        <end position="177"/>
    </location>
</feature>
<dbReference type="Pfam" id="PF16569">
    <property type="entry name" value="GramPos_pilinBB"/>
    <property type="match status" value="1"/>
</dbReference>
<dbReference type="Gene3D" id="2.60.40.10">
    <property type="entry name" value="Immunoglobulins"/>
    <property type="match status" value="2"/>
</dbReference>
<dbReference type="Proteomes" id="UP000030019">
    <property type="component" value="Unassembled WGS sequence"/>
</dbReference>
<proteinExistence type="inferred from homology"/>
<reference evidence="9 10" key="1">
    <citation type="submission" date="2014-06" db="EMBL/GenBank/DDBJ databases">
        <authorList>
            <person name="Teng J.L."/>
            <person name="Huang Y."/>
            <person name="Tse H."/>
            <person name="Lau S.K."/>
            <person name="Woo P.C."/>
        </authorList>
    </citation>
    <scope>NUCLEOTIDE SEQUENCE [LARGE SCALE GENOMIC DNA]</scope>
    <source>
        <strain evidence="9 10">HKU4</strain>
    </source>
</reference>
<sequence length="507" mass="54553">MKNVKLYFLSFLAALSIVLLAFGADKTFATTEATYDIVLTKVKMANLTDWPKQTGADGTEYTGQQLNIQNYFGAGSETLPGVWFEVHKYDDSKADKVGELVAGQEGQTDANGQITFKDLPAGKYMIVENKEKSELSSQEQLAESAAVPMEIELPVFKATGGWYTTGTDAVHVYPKNTVDKPSIDKVVNDNDKHDTANIGVKKTFKVTSKMPKGIEDYKVLTFTDKMSAGLTYKGNLVVKKGNDVVPTTDYETTGTSPVDTKAGTISVAFKETFIKSLKANDVITITYDTVINEDAVMGQANKNDVKVDYGTNPNFKKEEKPTDIPELHTGGAKFIKNDKNSTPLAGAIFELQDSSGQQIKWTEDLIKANKDAIAAGKFSTSDTTVTATSSTVQPTAGQPIYLLSATDGTFEIKGLAYGTAGKAHDDTSATTEYQIKETKAPDGYALLQQVIGFIVSHDSYSNANKIVEVVNNKVTIPQTGGIGSALVIAAGVLVVGLGFIAKRRSAK</sequence>
<evidence type="ECO:0000256" key="5">
    <source>
        <dbReference type="SAM" id="SignalP"/>
    </source>
</evidence>
<keyword evidence="4" id="KW-1133">Transmembrane helix</keyword>
<evidence type="ECO:0000259" key="8">
    <source>
        <dbReference type="Pfam" id="PF17802"/>
    </source>
</evidence>
<comment type="caution">
    <text evidence="9">The sequence shown here is derived from an EMBL/GenBank/DDBJ whole genome shotgun (WGS) entry which is preliminary data.</text>
</comment>
<keyword evidence="4" id="KW-0472">Membrane</keyword>
<dbReference type="NCBIfam" id="NF033902">
    <property type="entry name" value="iso_D2_wall_anc"/>
    <property type="match status" value="1"/>
</dbReference>
<feature type="transmembrane region" description="Helical" evidence="4">
    <location>
        <begin position="481"/>
        <end position="501"/>
    </location>
</feature>
<dbReference type="PANTHER" id="PTHR36108:SF13">
    <property type="entry name" value="COLOSSIN-B-RELATED"/>
    <property type="match status" value="1"/>
</dbReference>
<organism evidence="9 10">
    <name type="scientific">Streptococcus sinensis</name>
    <dbReference type="NCBI Taxonomy" id="176090"/>
    <lineage>
        <taxon>Bacteria</taxon>
        <taxon>Bacillati</taxon>
        <taxon>Bacillota</taxon>
        <taxon>Bacilli</taxon>
        <taxon>Lactobacillales</taxon>
        <taxon>Streptococcaceae</taxon>
        <taxon>Streptococcus</taxon>
    </lineage>
</organism>
<dbReference type="AlphaFoldDB" id="A0A0A0DEU7"/>
<dbReference type="PANTHER" id="PTHR36108">
    <property type="entry name" value="COLOSSIN-B-RELATED"/>
    <property type="match status" value="1"/>
</dbReference>
<dbReference type="Pfam" id="PF16555">
    <property type="entry name" value="GramPos_pilinD1"/>
    <property type="match status" value="1"/>
</dbReference>
<evidence type="ECO:0000313" key="10">
    <source>
        <dbReference type="Proteomes" id="UP000030019"/>
    </source>
</evidence>
<feature type="domain" description="Gram-positive pilin backbone subunit 2 Cna-B-like" evidence="7">
    <location>
        <begin position="204"/>
        <end position="313"/>
    </location>
</feature>
<keyword evidence="2" id="KW-0964">Secreted</keyword>
<dbReference type="RefSeq" id="WP_037617796.1">
    <property type="nucleotide sequence ID" value="NZ_JABTYC020000012.1"/>
</dbReference>
<dbReference type="PATRIC" id="fig|176090.4.peg.1628"/>
<accession>A0A0A0DEU7</accession>
<name>A0A0A0DEU7_9STRE</name>
<dbReference type="Gene3D" id="2.60.40.740">
    <property type="match status" value="1"/>
</dbReference>
<evidence type="ECO:0000256" key="3">
    <source>
        <dbReference type="ARBA" id="ARBA00022729"/>
    </source>
</evidence>
<dbReference type="NCBIfam" id="TIGR04226">
    <property type="entry name" value="RrgB_K2N_iso_D2"/>
    <property type="match status" value="1"/>
</dbReference>
<evidence type="ECO:0000256" key="2">
    <source>
        <dbReference type="ARBA" id="ARBA00022525"/>
    </source>
</evidence>
<dbReference type="EMBL" id="JPEN01000097">
    <property type="protein sequence ID" value="KGM36595.1"/>
    <property type="molecule type" value="Genomic_DNA"/>
</dbReference>
<protein>
    <submittedName>
        <fullName evidence="9">Cell wall surface anchor family protein</fullName>
    </submittedName>
</protein>
<evidence type="ECO:0000313" key="9">
    <source>
        <dbReference type="EMBL" id="KGM36595.1"/>
    </source>
</evidence>
<dbReference type="InterPro" id="IPR026466">
    <property type="entry name" value="Fim_isopep_form_D2_dom"/>
</dbReference>
<keyword evidence="10" id="KW-1185">Reference proteome</keyword>
<dbReference type="InterPro" id="IPR048052">
    <property type="entry name" value="FM1-like"/>
</dbReference>
<keyword evidence="4" id="KW-0812">Transmembrane</keyword>
<evidence type="ECO:0000259" key="7">
    <source>
        <dbReference type="Pfam" id="PF16569"/>
    </source>
</evidence>
<dbReference type="STRING" id="176090.SSIN_1681"/>
<gene>
    <name evidence="9" type="ORF">SSIN_1681</name>
</gene>
<dbReference type="InterPro" id="IPR041033">
    <property type="entry name" value="SpaA_PFL_dom_1"/>
</dbReference>
<dbReference type="SUPFAM" id="SSF49478">
    <property type="entry name" value="Cna protein B-type domain"/>
    <property type="match status" value="1"/>
</dbReference>
<feature type="domain" description="SpaA-like prealbumin fold" evidence="8">
    <location>
        <begin position="332"/>
        <end position="459"/>
    </location>
</feature>
<dbReference type="InterPro" id="IPR032334">
    <property type="entry name" value="GramPos_pilinBB"/>
</dbReference>
<feature type="signal peptide" evidence="5">
    <location>
        <begin position="1"/>
        <end position="23"/>
    </location>
</feature>
<feature type="chain" id="PRO_5038388709" evidence="5">
    <location>
        <begin position="24"/>
        <end position="507"/>
    </location>
</feature>
<dbReference type="InterPro" id="IPR013783">
    <property type="entry name" value="Ig-like_fold"/>
</dbReference>
<dbReference type="InterPro" id="IPR032364">
    <property type="entry name" value="GramPos_pilinD1_N"/>
</dbReference>
<evidence type="ECO:0000256" key="4">
    <source>
        <dbReference type="SAM" id="Phobius"/>
    </source>
</evidence>
<dbReference type="Pfam" id="PF17802">
    <property type="entry name" value="SpaA"/>
    <property type="match status" value="1"/>
</dbReference>
<dbReference type="eggNOG" id="COG4932">
    <property type="taxonomic scope" value="Bacteria"/>
</dbReference>
<keyword evidence="3 5" id="KW-0732">Signal</keyword>
<evidence type="ECO:0000259" key="6">
    <source>
        <dbReference type="Pfam" id="PF16555"/>
    </source>
</evidence>
<comment type="similarity">
    <text evidence="1">Belongs to the serine-aspartate repeat-containing protein (SDr) family.</text>
</comment>